<proteinExistence type="predicted"/>
<dbReference type="Gene3D" id="3.20.20.140">
    <property type="entry name" value="Metal-dependent hydrolases"/>
    <property type="match status" value="1"/>
</dbReference>
<dbReference type="Gene3D" id="2.30.40.10">
    <property type="entry name" value="Urease, subunit C, domain 1"/>
    <property type="match status" value="1"/>
</dbReference>
<feature type="domain" description="Amidohydrolase-related" evidence="1">
    <location>
        <begin position="47"/>
        <end position="361"/>
    </location>
</feature>
<evidence type="ECO:0000313" key="3">
    <source>
        <dbReference type="Proteomes" id="UP000019494"/>
    </source>
</evidence>
<keyword evidence="3" id="KW-1185">Reference proteome</keyword>
<dbReference type="EMBL" id="AWQS01000201">
    <property type="protein sequence ID" value="EWT04696.1"/>
    <property type="molecule type" value="Genomic_DNA"/>
</dbReference>
<protein>
    <submittedName>
        <fullName evidence="2">Amidohydrolase</fullName>
    </submittedName>
</protein>
<gene>
    <name evidence="2" type="ORF">N864_10605</name>
</gene>
<dbReference type="Pfam" id="PF01979">
    <property type="entry name" value="Amidohydro_1"/>
    <property type="match status" value="1"/>
</dbReference>
<organism evidence="2 3">
    <name type="scientific">Intrasporangium chromatireducens Q5-1</name>
    <dbReference type="NCBI Taxonomy" id="584657"/>
    <lineage>
        <taxon>Bacteria</taxon>
        <taxon>Bacillati</taxon>
        <taxon>Actinomycetota</taxon>
        <taxon>Actinomycetes</taxon>
        <taxon>Micrococcales</taxon>
        <taxon>Intrasporangiaceae</taxon>
        <taxon>Intrasporangium</taxon>
    </lineage>
</organism>
<sequence length="362" mass="39467">MDAPVLRVRGQVLVGPDETRDELWIVDGKVSFTAPAGAADVQTIEGWVLPGLVDAHCHIGLGPHGEVPRDVAEQQALTDRDHGALLIRDAGQPGDTRWIDERDDLPKVIRAGRHIARTRRYMRNFAHEVEADELEKYVRLEAHRGDGWVKLVGDWIDREVGDLTPSWSREVFAQAIKAAHEEGVRVTAHCFGEQSLRDLAAGGIDCIEHATGLREDSIDTFAAQGIAIVPTLVNIAQFPQIAAPAQEKFPAYHRHMLELHERRYDTIGAAHEAGVPIYVGTDAGGSLPHGLVAQEMAELTRAGLSTLEALDAATWGARRWLGRPGIEEGADGDIVVYGADPRQDITVVADPKGVVLRGRVVL</sequence>
<accession>W9GER2</accession>
<dbReference type="Proteomes" id="UP000019494">
    <property type="component" value="Unassembled WGS sequence"/>
</dbReference>
<dbReference type="InterPro" id="IPR006680">
    <property type="entry name" value="Amidohydro-rel"/>
</dbReference>
<name>W9GER2_9MICO</name>
<dbReference type="AlphaFoldDB" id="W9GER2"/>
<dbReference type="InterPro" id="IPR011059">
    <property type="entry name" value="Metal-dep_hydrolase_composite"/>
</dbReference>
<dbReference type="SUPFAM" id="SSF51556">
    <property type="entry name" value="Metallo-dependent hydrolases"/>
    <property type="match status" value="1"/>
</dbReference>
<comment type="caution">
    <text evidence="2">The sequence shown here is derived from an EMBL/GenBank/DDBJ whole genome shotgun (WGS) entry which is preliminary data.</text>
</comment>
<dbReference type="PANTHER" id="PTHR43135">
    <property type="entry name" value="ALPHA-D-RIBOSE 1-METHYLPHOSPHONATE 5-TRIPHOSPHATE DIPHOSPHATASE"/>
    <property type="match status" value="1"/>
</dbReference>
<dbReference type="GO" id="GO:0016810">
    <property type="term" value="F:hydrolase activity, acting on carbon-nitrogen (but not peptide) bonds"/>
    <property type="evidence" value="ECO:0007669"/>
    <property type="project" value="InterPro"/>
</dbReference>
<dbReference type="PATRIC" id="fig|584657.3.peg.3428"/>
<dbReference type="PANTHER" id="PTHR43135:SF4">
    <property type="entry name" value="AMIDOHYDROLASE-RELATED DOMAIN-CONTAINING PROTEIN"/>
    <property type="match status" value="1"/>
</dbReference>
<dbReference type="InterPro" id="IPR051781">
    <property type="entry name" value="Metallo-dep_Hydrolase"/>
</dbReference>
<evidence type="ECO:0000313" key="2">
    <source>
        <dbReference type="EMBL" id="EWT04696.1"/>
    </source>
</evidence>
<dbReference type="InterPro" id="IPR032466">
    <property type="entry name" value="Metal_Hydrolase"/>
</dbReference>
<dbReference type="OrthoDB" id="3451205at2"/>
<evidence type="ECO:0000259" key="1">
    <source>
        <dbReference type="Pfam" id="PF01979"/>
    </source>
</evidence>
<reference evidence="3" key="1">
    <citation type="submission" date="2013-08" db="EMBL/GenBank/DDBJ databases">
        <title>Intrasporangium oryzae NRRL B-24470.</title>
        <authorList>
            <person name="Liu H."/>
            <person name="Wang G."/>
        </authorList>
    </citation>
    <scope>NUCLEOTIDE SEQUENCE [LARGE SCALE GENOMIC DNA]</scope>
    <source>
        <strain evidence="3">Q5-1</strain>
    </source>
</reference>
<dbReference type="RefSeq" id="WP_034719813.1">
    <property type="nucleotide sequence ID" value="NZ_AWQS01000201.1"/>
</dbReference>
<keyword evidence="2" id="KW-0378">Hydrolase</keyword>